<evidence type="ECO:0000313" key="3">
    <source>
        <dbReference type="Proteomes" id="UP000029780"/>
    </source>
</evidence>
<dbReference type="RefSeq" id="YP_003406872.1">
    <property type="nucleotide sequence ID" value="NC_013756.1"/>
</dbReference>
<reference evidence="2 3" key="1">
    <citation type="journal article" date="2009" name="Proc. Natl. Acad. Sci. U.S.A.">
        <title>Giant Marseillevirus highlights the role of amoebae as a melting pot in emergence of chimeric microorganisms.</title>
        <authorList>
            <person name="Boyer M."/>
            <person name="Yutin N."/>
            <person name="Pagnier I."/>
            <person name="Barrassi L."/>
            <person name="Fournous G."/>
            <person name="Espinosa L."/>
            <person name="Robert C."/>
            <person name="Azza S."/>
            <person name="Sun S."/>
            <person name="Rossmann M.G."/>
            <person name="Suzan-Monti M."/>
            <person name="La Scola B."/>
            <person name="Koonin E.V."/>
            <person name="Raoult D."/>
        </authorList>
    </citation>
    <scope>NUCLEOTIDE SEQUENCE [LARGE SCALE GENOMIC DNA]</scope>
    <source>
        <strain evidence="2 3">T19</strain>
    </source>
</reference>
<dbReference type="Proteomes" id="UP000029780">
    <property type="component" value="Segment"/>
</dbReference>
<accession>D2XAD3</accession>
<organismHost>
    <name type="scientific">Acanthamoeba</name>
    <dbReference type="NCBI Taxonomy" id="5754"/>
</organismHost>
<feature type="transmembrane region" description="Helical" evidence="1">
    <location>
        <begin position="124"/>
        <end position="146"/>
    </location>
</feature>
<dbReference type="OrthoDB" id="31927at10239"/>
<keyword evidence="1" id="KW-1133">Transmembrane helix</keyword>
<protein>
    <submittedName>
        <fullName evidence="2">Uncharacterized protein</fullName>
    </submittedName>
</protein>
<gene>
    <name evidence="2" type="ORF">MAR_ORF128</name>
</gene>
<dbReference type="EMBL" id="GU071086">
    <property type="protein sequence ID" value="ADB03910.1"/>
    <property type="molecule type" value="Genomic_DNA"/>
</dbReference>
<proteinExistence type="predicted"/>
<dbReference type="GeneID" id="8746365"/>
<organism evidence="2 3">
    <name type="scientific">Marseillevirus marseillevirus</name>
    <name type="common">GBM</name>
    <dbReference type="NCBI Taxonomy" id="694581"/>
    <lineage>
        <taxon>Viruses</taxon>
        <taxon>Varidnaviria</taxon>
        <taxon>Bamfordvirae</taxon>
        <taxon>Nucleocytoviricota</taxon>
        <taxon>Megaviricetes</taxon>
        <taxon>Pimascovirales</taxon>
        <taxon>Pimascovirales incertae sedis</taxon>
        <taxon>Marseilleviridae</taxon>
        <taxon>Marseillevirus</taxon>
        <taxon>Marseillevirus massiliense</taxon>
    </lineage>
</organism>
<dbReference type="KEGG" id="vg:8746365"/>
<evidence type="ECO:0000256" key="1">
    <source>
        <dbReference type="SAM" id="Phobius"/>
    </source>
</evidence>
<name>D2XAD3_GBMV</name>
<keyword evidence="1" id="KW-0472">Membrane</keyword>
<keyword evidence="1" id="KW-0812">Transmembrane</keyword>
<evidence type="ECO:0000313" key="2">
    <source>
        <dbReference type="EMBL" id="ADB03910.1"/>
    </source>
</evidence>
<keyword evidence="3" id="KW-1185">Reference proteome</keyword>
<sequence>MRLIFLTTEQKAKESHETVVVSVGQFKLNKFDQKRKVLEDKFVYRAVESHNRELFPLLVERFSKEFPGFGDNNFCCGSIIHATELFDVVASEDKKLPELAQLLKVEEKQKILSKRVFYLEHTSANLEILFIFIFFVATALVFRVFVL</sequence>